<accession>A0A1D7U5H8</accession>
<keyword evidence="3" id="KW-1185">Reference proteome</keyword>
<proteinExistence type="predicted"/>
<dbReference type="STRING" id="1526658.BHK69_21185"/>
<sequence>MGSHPTDIAPAGLSERSGILHPRAGDAQRIEAYLPSPCVQNHAANIAVLGNGDLAIVWFGGTQEGIPDISTYFSRLPKGSDRWSAPVKLSDDPARSEQNPILFTTPNGELWLIWTAQISGNQDTALVRKRVSHDHGLTWGPIETLFEAPKGHGLFVRQPPIVLDNGDWVIPVFHCVSVPGAKWVGDHDISAVRVSSDAGKSWVEHTVPGSTGCVHMNVLKTKDGLVAFYRSRWADFIYASRSTDGRNWTAPEPTALPNNNSSIQATVLADGRIALVFNHSSAADATDRRTGLYDDIEDEEGVAPQAEAAPAPAAPHRTAFWGAPRAPMTLALSSDGGRSWPVMRDLETGDGFCMTNNSKDQLNREFSYPSITQASDGALHIAFTYFRRAIKYVRVEPDWAAQT</sequence>
<evidence type="ECO:0000259" key="1">
    <source>
        <dbReference type="Pfam" id="PF13088"/>
    </source>
</evidence>
<dbReference type="Gene3D" id="2.120.10.10">
    <property type="match status" value="1"/>
</dbReference>
<dbReference type="EMBL" id="CP017147">
    <property type="protein sequence ID" value="AOO82623.1"/>
    <property type="molecule type" value="Genomic_DNA"/>
</dbReference>
<dbReference type="OrthoDB" id="41724at2"/>
<dbReference type="SUPFAM" id="SSF50939">
    <property type="entry name" value="Sialidases"/>
    <property type="match status" value="1"/>
</dbReference>
<dbReference type="InterPro" id="IPR011040">
    <property type="entry name" value="Sialidase"/>
</dbReference>
<evidence type="ECO:0000313" key="3">
    <source>
        <dbReference type="Proteomes" id="UP000094969"/>
    </source>
</evidence>
<dbReference type="Pfam" id="PF13088">
    <property type="entry name" value="BNR_2"/>
    <property type="match status" value="1"/>
</dbReference>
<organism evidence="2 3">
    <name type="scientific">Bosea vaviloviae</name>
    <dbReference type="NCBI Taxonomy" id="1526658"/>
    <lineage>
        <taxon>Bacteria</taxon>
        <taxon>Pseudomonadati</taxon>
        <taxon>Pseudomonadota</taxon>
        <taxon>Alphaproteobacteria</taxon>
        <taxon>Hyphomicrobiales</taxon>
        <taxon>Boseaceae</taxon>
        <taxon>Bosea</taxon>
    </lineage>
</organism>
<dbReference type="AlphaFoldDB" id="A0A1D7U5H8"/>
<reference evidence="2 3" key="1">
    <citation type="journal article" date="2015" name="Antonie Van Leeuwenhoek">
        <title>Bosea vaviloviae sp. nov., a new species of slow-growing rhizobia isolated from nodules of the relict species Vavilovia formosa (Stev.) Fed.</title>
        <authorList>
            <person name="Safronova V.I."/>
            <person name="Kuznetsova I.G."/>
            <person name="Sazanova A.L."/>
            <person name="Kimeklis A.K."/>
            <person name="Belimov A.A."/>
            <person name="Andronov E.E."/>
            <person name="Pinaev A.G."/>
            <person name="Chizhevskaya E.P."/>
            <person name="Pukhaev A.R."/>
            <person name="Popov K.P."/>
            <person name="Willems A."/>
            <person name="Tikhonovich I.A."/>
        </authorList>
    </citation>
    <scope>NUCLEOTIDE SEQUENCE [LARGE SCALE GENOMIC DNA]</scope>
    <source>
        <strain evidence="2 3">Vaf18</strain>
    </source>
</reference>
<dbReference type="RefSeq" id="WP_069691829.1">
    <property type="nucleotide sequence ID" value="NZ_CP017147.1"/>
</dbReference>
<dbReference type="PANTHER" id="PTHR43752">
    <property type="entry name" value="BNR/ASP-BOX REPEAT FAMILY PROTEIN"/>
    <property type="match status" value="1"/>
</dbReference>
<protein>
    <submittedName>
        <fullName evidence="2">Glycosyl hydrolase</fullName>
    </submittedName>
</protein>
<dbReference type="GO" id="GO:0016787">
    <property type="term" value="F:hydrolase activity"/>
    <property type="evidence" value="ECO:0007669"/>
    <property type="project" value="UniProtKB-KW"/>
</dbReference>
<name>A0A1D7U5H8_9HYPH</name>
<dbReference type="KEGG" id="bvv:BHK69_21185"/>
<keyword evidence="2" id="KW-0378">Hydrolase</keyword>
<dbReference type="InterPro" id="IPR036278">
    <property type="entry name" value="Sialidase_sf"/>
</dbReference>
<dbReference type="Proteomes" id="UP000094969">
    <property type="component" value="Chromosome"/>
</dbReference>
<dbReference type="PANTHER" id="PTHR43752:SF2">
    <property type="entry name" value="BNR_ASP-BOX REPEAT FAMILY PROTEIN"/>
    <property type="match status" value="1"/>
</dbReference>
<gene>
    <name evidence="2" type="ORF">BHK69_21185</name>
</gene>
<feature type="domain" description="Sialidase" evidence="1">
    <location>
        <begin position="52"/>
        <end position="381"/>
    </location>
</feature>
<evidence type="ECO:0000313" key="2">
    <source>
        <dbReference type="EMBL" id="AOO82623.1"/>
    </source>
</evidence>
<dbReference type="CDD" id="cd15482">
    <property type="entry name" value="Sialidase_non-viral"/>
    <property type="match status" value="1"/>
</dbReference>